<evidence type="ECO:0000256" key="3">
    <source>
        <dbReference type="ARBA" id="ARBA00022741"/>
    </source>
</evidence>
<dbReference type="Proteomes" id="UP000244081">
    <property type="component" value="Unassembled WGS sequence"/>
</dbReference>
<dbReference type="InterPro" id="IPR003593">
    <property type="entry name" value="AAA+_ATPase"/>
</dbReference>
<dbReference type="PROSITE" id="PS00211">
    <property type="entry name" value="ABC_TRANSPORTER_1"/>
    <property type="match status" value="1"/>
</dbReference>
<keyword evidence="4 7" id="KW-0067">ATP-binding</keyword>
<keyword evidence="2" id="KW-0813">Transport</keyword>
<dbReference type="GO" id="GO:0015658">
    <property type="term" value="F:branched-chain amino acid transmembrane transporter activity"/>
    <property type="evidence" value="ECO:0007669"/>
    <property type="project" value="TreeGrafter"/>
</dbReference>
<dbReference type="PROSITE" id="PS50893">
    <property type="entry name" value="ABC_TRANSPORTER_2"/>
    <property type="match status" value="1"/>
</dbReference>
<dbReference type="PANTHER" id="PTHR43820">
    <property type="entry name" value="HIGH-AFFINITY BRANCHED-CHAIN AMINO ACID TRANSPORT ATP-BINDING PROTEIN LIVF"/>
    <property type="match status" value="1"/>
</dbReference>
<dbReference type="GO" id="GO:0005524">
    <property type="term" value="F:ATP binding"/>
    <property type="evidence" value="ECO:0007669"/>
    <property type="project" value="UniProtKB-KW"/>
</dbReference>
<dbReference type="InterPro" id="IPR027417">
    <property type="entry name" value="P-loop_NTPase"/>
</dbReference>
<evidence type="ECO:0000313" key="7">
    <source>
        <dbReference type="EMBL" id="PTW62625.1"/>
    </source>
</evidence>
<dbReference type="InterPro" id="IPR017871">
    <property type="entry name" value="ABC_transporter-like_CS"/>
</dbReference>
<dbReference type="InterPro" id="IPR052156">
    <property type="entry name" value="BCAA_Transport_ATP-bd_LivF"/>
</dbReference>
<dbReference type="GO" id="GO:0015807">
    <property type="term" value="P:L-amino acid transport"/>
    <property type="evidence" value="ECO:0007669"/>
    <property type="project" value="TreeGrafter"/>
</dbReference>
<organism evidence="7 8">
    <name type="scientific">Breoghania corrubedonensis</name>
    <dbReference type="NCBI Taxonomy" id="665038"/>
    <lineage>
        <taxon>Bacteria</taxon>
        <taxon>Pseudomonadati</taxon>
        <taxon>Pseudomonadota</taxon>
        <taxon>Alphaproteobacteria</taxon>
        <taxon>Hyphomicrobiales</taxon>
        <taxon>Stappiaceae</taxon>
        <taxon>Breoghania</taxon>
    </lineage>
</organism>
<dbReference type="Pfam" id="PF00005">
    <property type="entry name" value="ABC_tran"/>
    <property type="match status" value="1"/>
</dbReference>
<dbReference type="GO" id="GO:0016887">
    <property type="term" value="F:ATP hydrolysis activity"/>
    <property type="evidence" value="ECO:0007669"/>
    <property type="project" value="InterPro"/>
</dbReference>
<evidence type="ECO:0000256" key="1">
    <source>
        <dbReference type="ARBA" id="ARBA00005417"/>
    </source>
</evidence>
<accession>A0A2T5VFU5</accession>
<dbReference type="EMBL" id="QAYG01000001">
    <property type="protein sequence ID" value="PTW62625.1"/>
    <property type="molecule type" value="Genomic_DNA"/>
</dbReference>
<evidence type="ECO:0000256" key="4">
    <source>
        <dbReference type="ARBA" id="ARBA00022840"/>
    </source>
</evidence>
<dbReference type="Gene3D" id="3.40.50.300">
    <property type="entry name" value="P-loop containing nucleotide triphosphate hydrolases"/>
    <property type="match status" value="1"/>
</dbReference>
<evidence type="ECO:0000256" key="5">
    <source>
        <dbReference type="ARBA" id="ARBA00022970"/>
    </source>
</evidence>
<sequence length="251" mass="27346">MSAQQDQRRGGAPILEAPILEARGLTTGYGGALVLEDLDITLHEGEVLCLIGHNGAGKSTLMKTLFGLHPAEAGEIRLRGEPVTGADPKSLSKAGIAMVPEGRGIFPSLTVNEIFEMGMWAVGVPEDERAERRDWVFSILPVIAEFRHRRAGTLSGGQAQMVSIGRALLGRPRILLLDEPSIGLAPKLFQDLLAPIRELQQREGLSILLVEQNVREALKISDRVEVMKSGRMIWKGLPEDLADNSKLMALY</sequence>
<dbReference type="InterPro" id="IPR003439">
    <property type="entry name" value="ABC_transporter-like_ATP-bd"/>
</dbReference>
<keyword evidence="3" id="KW-0547">Nucleotide-binding</keyword>
<dbReference type="PANTHER" id="PTHR43820:SF4">
    <property type="entry name" value="HIGH-AFFINITY BRANCHED-CHAIN AMINO ACID TRANSPORT ATP-BINDING PROTEIN LIVF"/>
    <property type="match status" value="1"/>
</dbReference>
<reference evidence="7 8" key="1">
    <citation type="submission" date="2018-04" db="EMBL/GenBank/DDBJ databases">
        <title>Genomic Encyclopedia of Archaeal and Bacterial Type Strains, Phase II (KMG-II): from individual species to whole genera.</title>
        <authorList>
            <person name="Goeker M."/>
        </authorList>
    </citation>
    <scope>NUCLEOTIDE SEQUENCE [LARGE SCALE GENOMIC DNA]</scope>
    <source>
        <strain evidence="7 8">DSM 23382</strain>
    </source>
</reference>
<evidence type="ECO:0000259" key="6">
    <source>
        <dbReference type="PROSITE" id="PS50893"/>
    </source>
</evidence>
<evidence type="ECO:0000313" key="8">
    <source>
        <dbReference type="Proteomes" id="UP000244081"/>
    </source>
</evidence>
<keyword evidence="5" id="KW-0029">Amino-acid transport</keyword>
<comment type="similarity">
    <text evidence="1">Belongs to the ABC transporter superfamily.</text>
</comment>
<dbReference type="OrthoDB" id="9775250at2"/>
<dbReference type="SUPFAM" id="SSF52540">
    <property type="entry name" value="P-loop containing nucleoside triphosphate hydrolases"/>
    <property type="match status" value="1"/>
</dbReference>
<dbReference type="RefSeq" id="WP_107988168.1">
    <property type="nucleotide sequence ID" value="NZ_QAYG01000001.1"/>
</dbReference>
<evidence type="ECO:0000256" key="2">
    <source>
        <dbReference type="ARBA" id="ARBA00022448"/>
    </source>
</evidence>
<protein>
    <submittedName>
        <fullName evidence="7">Amino acid/amide ABC transporter ATP-binding protein 2 (HAAT family)</fullName>
    </submittedName>
</protein>
<comment type="caution">
    <text evidence="7">The sequence shown here is derived from an EMBL/GenBank/DDBJ whole genome shotgun (WGS) entry which is preliminary data.</text>
</comment>
<feature type="domain" description="ABC transporter" evidence="6">
    <location>
        <begin position="20"/>
        <end position="251"/>
    </location>
</feature>
<name>A0A2T5VFU5_9HYPH</name>
<keyword evidence="8" id="KW-1185">Reference proteome</keyword>
<gene>
    <name evidence="7" type="ORF">C8N35_101671</name>
</gene>
<dbReference type="CDD" id="cd03224">
    <property type="entry name" value="ABC_TM1139_LivF_branched"/>
    <property type="match status" value="1"/>
</dbReference>
<proteinExistence type="inferred from homology"/>
<dbReference type="AlphaFoldDB" id="A0A2T5VFU5"/>
<dbReference type="SMART" id="SM00382">
    <property type="entry name" value="AAA"/>
    <property type="match status" value="1"/>
</dbReference>